<accession>A0A420ZC11</accession>
<sequence>MSQEKDKKLFWQSKRFWGLLIAVVGFIIMLLPCQRCFDIGKYIAGLGMSIAFYGSAVASKRWTVKKKVKRGNWERHIGIMKDVFPHHTVDQITEWQHAIIAGDVDNPIVKEFDEMYFKDRVDEKVDERE</sequence>
<name>A0A420ZC11_UNCK3</name>
<dbReference type="AlphaFoldDB" id="A0A420ZC11"/>
<proteinExistence type="predicted"/>
<dbReference type="Proteomes" id="UP000281261">
    <property type="component" value="Unassembled WGS sequence"/>
</dbReference>
<evidence type="ECO:0000313" key="2">
    <source>
        <dbReference type="EMBL" id="RLC36653.1"/>
    </source>
</evidence>
<gene>
    <name evidence="2" type="ORF">DRH29_04120</name>
</gene>
<dbReference type="EMBL" id="QMNG01000039">
    <property type="protein sequence ID" value="RLC36653.1"/>
    <property type="molecule type" value="Genomic_DNA"/>
</dbReference>
<evidence type="ECO:0000256" key="1">
    <source>
        <dbReference type="SAM" id="Phobius"/>
    </source>
</evidence>
<keyword evidence="1" id="KW-0812">Transmembrane</keyword>
<feature type="transmembrane region" description="Helical" evidence="1">
    <location>
        <begin position="39"/>
        <end position="59"/>
    </location>
</feature>
<comment type="caution">
    <text evidence="2">The sequence shown here is derived from an EMBL/GenBank/DDBJ whole genome shotgun (WGS) entry which is preliminary data.</text>
</comment>
<evidence type="ECO:0000313" key="3">
    <source>
        <dbReference type="Proteomes" id="UP000281261"/>
    </source>
</evidence>
<feature type="transmembrane region" description="Helical" evidence="1">
    <location>
        <begin position="16"/>
        <end position="33"/>
    </location>
</feature>
<protein>
    <submittedName>
        <fullName evidence="2">Uncharacterized protein</fullName>
    </submittedName>
</protein>
<keyword evidence="1" id="KW-0472">Membrane</keyword>
<reference evidence="2 3" key="1">
    <citation type="submission" date="2018-06" db="EMBL/GenBank/DDBJ databases">
        <title>Extensive metabolic versatility and redundancy in microbially diverse, dynamic hydrothermal sediments.</title>
        <authorList>
            <person name="Dombrowski N."/>
            <person name="Teske A."/>
            <person name="Baker B.J."/>
        </authorList>
    </citation>
    <scope>NUCLEOTIDE SEQUENCE [LARGE SCALE GENOMIC DNA]</scope>
    <source>
        <strain evidence="2">B79_G16</strain>
    </source>
</reference>
<organism evidence="2 3">
    <name type="scientific">candidate division Kazan bacterium</name>
    <dbReference type="NCBI Taxonomy" id="2202143"/>
    <lineage>
        <taxon>Bacteria</taxon>
        <taxon>Bacteria division Kazan-3B-28</taxon>
    </lineage>
</organism>
<keyword evidence="1" id="KW-1133">Transmembrane helix</keyword>